<accession>A0A448GVM4</accession>
<protein>
    <submittedName>
        <fullName evidence="1">Uncharacterized protein</fullName>
    </submittedName>
</protein>
<organism evidence="1 2">
    <name type="scientific">Moraxella cuniculi</name>
    <dbReference type="NCBI Taxonomy" id="34061"/>
    <lineage>
        <taxon>Bacteria</taxon>
        <taxon>Pseudomonadati</taxon>
        <taxon>Pseudomonadota</taxon>
        <taxon>Gammaproteobacteria</taxon>
        <taxon>Moraxellales</taxon>
        <taxon>Moraxellaceae</taxon>
        <taxon>Moraxella</taxon>
    </lineage>
</organism>
<dbReference type="Proteomes" id="UP000274100">
    <property type="component" value="Chromosome"/>
</dbReference>
<sequence>MWCMKKTMHIINAEIGEKWGNDDLPSIDERYKLILSLREKISLCQNRIDELQGVVTGMSSISINPEI</sequence>
<gene>
    <name evidence="1" type="ORF">NCTC10297_00682</name>
</gene>
<reference evidence="1 2" key="1">
    <citation type="submission" date="2018-12" db="EMBL/GenBank/DDBJ databases">
        <authorList>
            <consortium name="Pathogen Informatics"/>
        </authorList>
    </citation>
    <scope>NUCLEOTIDE SEQUENCE [LARGE SCALE GENOMIC DNA]</scope>
    <source>
        <strain evidence="1 2">NCTC10297</strain>
    </source>
</reference>
<evidence type="ECO:0000313" key="1">
    <source>
        <dbReference type="EMBL" id="VEG12748.1"/>
    </source>
</evidence>
<proteinExistence type="predicted"/>
<dbReference type="EMBL" id="LR134343">
    <property type="protein sequence ID" value="VEG12748.1"/>
    <property type="molecule type" value="Genomic_DNA"/>
</dbReference>
<name>A0A448GVM4_9GAMM</name>
<evidence type="ECO:0000313" key="2">
    <source>
        <dbReference type="Proteomes" id="UP000274100"/>
    </source>
</evidence>
<dbReference type="AlphaFoldDB" id="A0A448GVM4"/>
<dbReference type="KEGG" id="mcun:NCTC10297_00682"/>